<accession>A0A8H6VE08</accession>
<dbReference type="Pfam" id="PF00226">
    <property type="entry name" value="DnaJ"/>
    <property type="match status" value="1"/>
</dbReference>
<dbReference type="InterPro" id="IPR018253">
    <property type="entry name" value="DnaJ_domain_CS"/>
</dbReference>
<dbReference type="Gene3D" id="1.10.287.110">
    <property type="entry name" value="DnaJ domain"/>
    <property type="match status" value="1"/>
</dbReference>
<feature type="domain" description="J" evidence="1">
    <location>
        <begin position="8"/>
        <end position="75"/>
    </location>
</feature>
<name>A0A8H6VE08_9PEZI</name>
<dbReference type="PANTHER" id="PTHR24074">
    <property type="entry name" value="CO-CHAPERONE PROTEIN DJLA"/>
    <property type="match status" value="1"/>
</dbReference>
<dbReference type="InterPro" id="IPR050817">
    <property type="entry name" value="DjlA_DnaK_co-chaperone"/>
</dbReference>
<evidence type="ECO:0000259" key="2">
    <source>
        <dbReference type="PROSITE" id="PS50097"/>
    </source>
</evidence>
<feature type="domain" description="BTB" evidence="2">
    <location>
        <begin position="105"/>
        <end position="173"/>
    </location>
</feature>
<dbReference type="SMART" id="SM00271">
    <property type="entry name" value="DnaJ"/>
    <property type="match status" value="1"/>
</dbReference>
<proteinExistence type="predicted"/>
<dbReference type="Gene3D" id="3.30.710.10">
    <property type="entry name" value="Potassium Channel Kv1.1, Chain A"/>
    <property type="match status" value="1"/>
</dbReference>
<dbReference type="PRINTS" id="PR00625">
    <property type="entry name" value="JDOMAIN"/>
</dbReference>
<dbReference type="PROSITE" id="PS50097">
    <property type="entry name" value="BTB"/>
    <property type="match status" value="1"/>
</dbReference>
<evidence type="ECO:0000313" key="4">
    <source>
        <dbReference type="Proteomes" id="UP000660729"/>
    </source>
</evidence>
<dbReference type="InterPro" id="IPR011333">
    <property type="entry name" value="SKP1/BTB/POZ_sf"/>
</dbReference>
<keyword evidence="4" id="KW-1185">Reference proteome</keyword>
<dbReference type="PROSITE" id="PS50076">
    <property type="entry name" value="DNAJ_2"/>
    <property type="match status" value="1"/>
</dbReference>
<organism evidence="3 4">
    <name type="scientific">Pseudocercospora fuligena</name>
    <dbReference type="NCBI Taxonomy" id="685502"/>
    <lineage>
        <taxon>Eukaryota</taxon>
        <taxon>Fungi</taxon>
        <taxon>Dikarya</taxon>
        <taxon>Ascomycota</taxon>
        <taxon>Pezizomycotina</taxon>
        <taxon>Dothideomycetes</taxon>
        <taxon>Dothideomycetidae</taxon>
        <taxon>Mycosphaerellales</taxon>
        <taxon>Mycosphaerellaceae</taxon>
        <taxon>Pseudocercospora</taxon>
    </lineage>
</organism>
<protein>
    <submittedName>
        <fullName evidence="3">Chaperone protein DnaJ</fullName>
    </submittedName>
</protein>
<dbReference type="InterPro" id="IPR001623">
    <property type="entry name" value="DnaJ_domain"/>
</dbReference>
<dbReference type="EMBL" id="JABCIY010000219">
    <property type="protein sequence ID" value="KAF7187840.1"/>
    <property type="molecule type" value="Genomic_DNA"/>
</dbReference>
<evidence type="ECO:0000313" key="3">
    <source>
        <dbReference type="EMBL" id="KAF7187840.1"/>
    </source>
</evidence>
<dbReference type="InterPro" id="IPR000210">
    <property type="entry name" value="BTB/POZ_dom"/>
</dbReference>
<dbReference type="InterPro" id="IPR036869">
    <property type="entry name" value="J_dom_sf"/>
</dbReference>
<dbReference type="SUPFAM" id="SSF46565">
    <property type="entry name" value="Chaperone J-domain"/>
    <property type="match status" value="1"/>
</dbReference>
<dbReference type="Proteomes" id="UP000660729">
    <property type="component" value="Unassembled WGS sequence"/>
</dbReference>
<comment type="caution">
    <text evidence="3">The sequence shown here is derived from an EMBL/GenBank/DDBJ whole genome shotgun (WGS) entry which is preliminary data.</text>
</comment>
<dbReference type="OrthoDB" id="442087at2759"/>
<dbReference type="AlphaFoldDB" id="A0A8H6VE08"/>
<evidence type="ECO:0000259" key="1">
    <source>
        <dbReference type="PROSITE" id="PS50076"/>
    </source>
</evidence>
<dbReference type="CDD" id="cd06257">
    <property type="entry name" value="DnaJ"/>
    <property type="match status" value="1"/>
</dbReference>
<sequence>MREPTEPDHYRVLGLNFRATKAQIKTTFNKLAKKWHPDKVTPSKQIEATRFFQRLRDAHDVLSDADLRKNYDANYAKIKPLWDAYERQVKVLEMKKARRAKFSQSMVVLRSATEDFSVHEHIITRRSEYMQRRLERTEADENDKRVIDMTDEESDVIYAYVNYLYENKVDTELCQKVLTFDGEFNDEGSISHQQVFLAQLLVFAEEIKDNAFFNEVVNALAMRIDTPCSQGNHVFPGGGPIQLVYEGTCDTSPARAMLVHMYAENAVEDWFSDSSDPYPTQFSYDVLRRVLKLRSPQSRGSKFYDSRKDWHKACG</sequence>
<dbReference type="PROSITE" id="PS00636">
    <property type="entry name" value="DNAJ_1"/>
    <property type="match status" value="1"/>
</dbReference>
<gene>
    <name evidence="3" type="ORF">HII31_10740</name>
</gene>
<reference evidence="3" key="1">
    <citation type="submission" date="2020-04" db="EMBL/GenBank/DDBJ databases">
        <title>Draft genome resource of the tomato pathogen Pseudocercospora fuligena.</title>
        <authorList>
            <person name="Zaccaron A."/>
        </authorList>
    </citation>
    <scope>NUCLEOTIDE SEQUENCE</scope>
    <source>
        <strain evidence="3">PF001</strain>
    </source>
</reference>
<dbReference type="Pfam" id="PF00651">
    <property type="entry name" value="BTB"/>
    <property type="match status" value="1"/>
</dbReference>